<proteinExistence type="predicted"/>
<accession>A0A139WES3</accession>
<evidence type="ECO:0000313" key="2">
    <source>
        <dbReference type="Proteomes" id="UP000007266"/>
    </source>
</evidence>
<reference evidence="1 2" key="1">
    <citation type="journal article" date="2008" name="Nature">
        <title>The genome of the model beetle and pest Tribolium castaneum.</title>
        <authorList>
            <consortium name="Tribolium Genome Sequencing Consortium"/>
            <person name="Richards S."/>
            <person name="Gibbs R.A."/>
            <person name="Weinstock G.M."/>
            <person name="Brown S.J."/>
            <person name="Denell R."/>
            <person name="Beeman R.W."/>
            <person name="Gibbs R."/>
            <person name="Beeman R.W."/>
            <person name="Brown S.J."/>
            <person name="Bucher G."/>
            <person name="Friedrich M."/>
            <person name="Grimmelikhuijzen C.J."/>
            <person name="Klingler M."/>
            <person name="Lorenzen M."/>
            <person name="Richards S."/>
            <person name="Roth S."/>
            <person name="Schroder R."/>
            <person name="Tautz D."/>
            <person name="Zdobnov E.M."/>
            <person name="Muzny D."/>
            <person name="Gibbs R.A."/>
            <person name="Weinstock G.M."/>
            <person name="Attaway T."/>
            <person name="Bell S."/>
            <person name="Buhay C.J."/>
            <person name="Chandrabose M.N."/>
            <person name="Chavez D."/>
            <person name="Clerk-Blankenburg K.P."/>
            <person name="Cree A."/>
            <person name="Dao M."/>
            <person name="Davis C."/>
            <person name="Chacko J."/>
            <person name="Dinh H."/>
            <person name="Dugan-Rocha S."/>
            <person name="Fowler G."/>
            <person name="Garner T.T."/>
            <person name="Garnes J."/>
            <person name="Gnirke A."/>
            <person name="Hawes A."/>
            <person name="Hernandez J."/>
            <person name="Hines S."/>
            <person name="Holder M."/>
            <person name="Hume J."/>
            <person name="Jhangiani S.N."/>
            <person name="Joshi V."/>
            <person name="Khan Z.M."/>
            <person name="Jackson L."/>
            <person name="Kovar C."/>
            <person name="Kowis A."/>
            <person name="Lee S."/>
            <person name="Lewis L.R."/>
            <person name="Margolis J."/>
            <person name="Morgan M."/>
            <person name="Nazareth L.V."/>
            <person name="Nguyen N."/>
            <person name="Okwuonu G."/>
            <person name="Parker D."/>
            <person name="Richards S."/>
            <person name="Ruiz S.J."/>
            <person name="Santibanez J."/>
            <person name="Savard J."/>
            <person name="Scherer S.E."/>
            <person name="Schneider B."/>
            <person name="Sodergren E."/>
            <person name="Tautz D."/>
            <person name="Vattahil S."/>
            <person name="Villasana D."/>
            <person name="White C.S."/>
            <person name="Wright R."/>
            <person name="Park Y."/>
            <person name="Beeman R.W."/>
            <person name="Lord J."/>
            <person name="Oppert B."/>
            <person name="Lorenzen M."/>
            <person name="Brown S."/>
            <person name="Wang L."/>
            <person name="Savard J."/>
            <person name="Tautz D."/>
            <person name="Richards S."/>
            <person name="Weinstock G."/>
            <person name="Gibbs R.A."/>
            <person name="Liu Y."/>
            <person name="Worley K."/>
            <person name="Weinstock G."/>
            <person name="Elsik C.G."/>
            <person name="Reese J.T."/>
            <person name="Elhaik E."/>
            <person name="Landan G."/>
            <person name="Graur D."/>
            <person name="Arensburger P."/>
            <person name="Atkinson P."/>
            <person name="Beeman R.W."/>
            <person name="Beidler J."/>
            <person name="Brown S.J."/>
            <person name="Demuth J.P."/>
            <person name="Drury D.W."/>
            <person name="Du Y.Z."/>
            <person name="Fujiwara H."/>
            <person name="Lorenzen M."/>
            <person name="Maselli V."/>
            <person name="Osanai M."/>
            <person name="Park Y."/>
            <person name="Robertson H.M."/>
            <person name="Tu Z."/>
            <person name="Wang J.J."/>
            <person name="Wang S."/>
            <person name="Richards S."/>
            <person name="Song H."/>
            <person name="Zhang L."/>
            <person name="Sodergren E."/>
            <person name="Werner D."/>
            <person name="Stanke M."/>
            <person name="Morgenstern B."/>
            <person name="Solovyev V."/>
            <person name="Kosarev P."/>
            <person name="Brown G."/>
            <person name="Chen H.C."/>
            <person name="Ermolaeva O."/>
            <person name="Hlavina W."/>
            <person name="Kapustin Y."/>
            <person name="Kiryutin B."/>
            <person name="Kitts P."/>
            <person name="Maglott D."/>
            <person name="Pruitt K."/>
            <person name="Sapojnikov V."/>
            <person name="Souvorov A."/>
            <person name="Mackey A.J."/>
            <person name="Waterhouse R.M."/>
            <person name="Wyder S."/>
            <person name="Zdobnov E.M."/>
            <person name="Zdobnov E.M."/>
            <person name="Wyder S."/>
            <person name="Kriventseva E.V."/>
            <person name="Kadowaki T."/>
            <person name="Bork P."/>
            <person name="Aranda M."/>
            <person name="Bao R."/>
            <person name="Beermann A."/>
            <person name="Berns N."/>
            <person name="Bolognesi R."/>
            <person name="Bonneton F."/>
            <person name="Bopp D."/>
            <person name="Brown S.J."/>
            <person name="Bucher G."/>
            <person name="Butts T."/>
            <person name="Chaumot A."/>
            <person name="Denell R.E."/>
            <person name="Ferrier D.E."/>
            <person name="Friedrich M."/>
            <person name="Gordon C.M."/>
            <person name="Jindra M."/>
            <person name="Klingler M."/>
            <person name="Lan Q."/>
            <person name="Lattorff H.M."/>
            <person name="Laudet V."/>
            <person name="von Levetsow C."/>
            <person name="Liu Z."/>
            <person name="Lutz R."/>
            <person name="Lynch J.A."/>
            <person name="da Fonseca R.N."/>
            <person name="Posnien N."/>
            <person name="Reuter R."/>
            <person name="Roth S."/>
            <person name="Savard J."/>
            <person name="Schinko J.B."/>
            <person name="Schmitt C."/>
            <person name="Schoppmeier M."/>
            <person name="Schroder R."/>
            <person name="Shippy T.D."/>
            <person name="Simonnet F."/>
            <person name="Marques-Souza H."/>
            <person name="Tautz D."/>
            <person name="Tomoyasu Y."/>
            <person name="Trauner J."/>
            <person name="Van der Zee M."/>
            <person name="Vervoort M."/>
            <person name="Wittkopp N."/>
            <person name="Wimmer E.A."/>
            <person name="Yang X."/>
            <person name="Jones A.K."/>
            <person name="Sattelle D.B."/>
            <person name="Ebert P.R."/>
            <person name="Nelson D."/>
            <person name="Scott J.G."/>
            <person name="Beeman R.W."/>
            <person name="Muthukrishnan S."/>
            <person name="Kramer K.J."/>
            <person name="Arakane Y."/>
            <person name="Beeman R.W."/>
            <person name="Zhu Q."/>
            <person name="Hogenkamp D."/>
            <person name="Dixit R."/>
            <person name="Oppert B."/>
            <person name="Jiang H."/>
            <person name="Zou Z."/>
            <person name="Marshall J."/>
            <person name="Elpidina E."/>
            <person name="Vinokurov K."/>
            <person name="Oppert C."/>
            <person name="Zou Z."/>
            <person name="Evans J."/>
            <person name="Lu Z."/>
            <person name="Zhao P."/>
            <person name="Sumathipala N."/>
            <person name="Altincicek B."/>
            <person name="Vilcinskas A."/>
            <person name="Williams M."/>
            <person name="Hultmark D."/>
            <person name="Hetru C."/>
            <person name="Jiang H."/>
            <person name="Grimmelikhuijzen C.J."/>
            <person name="Hauser F."/>
            <person name="Cazzamali G."/>
            <person name="Williamson M."/>
            <person name="Park Y."/>
            <person name="Li B."/>
            <person name="Tanaka Y."/>
            <person name="Predel R."/>
            <person name="Neupert S."/>
            <person name="Schachtner J."/>
            <person name="Verleyen P."/>
            <person name="Raible F."/>
            <person name="Bork P."/>
            <person name="Friedrich M."/>
            <person name="Walden K.K."/>
            <person name="Robertson H.M."/>
            <person name="Angeli S."/>
            <person name="Foret S."/>
            <person name="Bucher G."/>
            <person name="Schuetz S."/>
            <person name="Maleszka R."/>
            <person name="Wimmer E.A."/>
            <person name="Beeman R.W."/>
            <person name="Lorenzen M."/>
            <person name="Tomoyasu Y."/>
            <person name="Miller S.C."/>
            <person name="Grossmann D."/>
            <person name="Bucher G."/>
        </authorList>
    </citation>
    <scope>NUCLEOTIDE SEQUENCE [LARGE SCALE GENOMIC DNA]</scope>
    <source>
        <strain evidence="1 2">Georgia GA2</strain>
    </source>
</reference>
<dbReference type="InParanoid" id="A0A139WES3"/>
<organism evidence="1 2">
    <name type="scientific">Tribolium castaneum</name>
    <name type="common">Red flour beetle</name>
    <dbReference type="NCBI Taxonomy" id="7070"/>
    <lineage>
        <taxon>Eukaryota</taxon>
        <taxon>Metazoa</taxon>
        <taxon>Ecdysozoa</taxon>
        <taxon>Arthropoda</taxon>
        <taxon>Hexapoda</taxon>
        <taxon>Insecta</taxon>
        <taxon>Pterygota</taxon>
        <taxon>Neoptera</taxon>
        <taxon>Endopterygota</taxon>
        <taxon>Coleoptera</taxon>
        <taxon>Polyphaga</taxon>
        <taxon>Cucujiformia</taxon>
        <taxon>Tenebrionidae</taxon>
        <taxon>Tenebrionidae incertae sedis</taxon>
        <taxon>Tribolium</taxon>
    </lineage>
</organism>
<sequence>MFHLTQLLMTLTRFIKHKVDGLLFPTKTIWLNNFVEFSGLQLSRT</sequence>
<dbReference type="AlphaFoldDB" id="A0A139WES3"/>
<name>A0A139WES3_TRICA</name>
<gene>
    <name evidence="1" type="primary">AUGUSTUS-3.0.2_34801</name>
    <name evidence="1" type="ORF">TcasGA2_TC034801</name>
</gene>
<keyword evidence="2" id="KW-1185">Reference proteome</keyword>
<dbReference type="Proteomes" id="UP000007266">
    <property type="component" value="Linkage group 7"/>
</dbReference>
<protein>
    <submittedName>
        <fullName evidence="1">Uncharacterized protein</fullName>
    </submittedName>
</protein>
<reference evidence="1 2" key="2">
    <citation type="journal article" date="2010" name="Nucleic Acids Res.">
        <title>BeetleBase in 2010: revisions to provide comprehensive genomic information for Tribolium castaneum.</title>
        <authorList>
            <person name="Kim H.S."/>
            <person name="Murphy T."/>
            <person name="Xia J."/>
            <person name="Caragea D."/>
            <person name="Park Y."/>
            <person name="Beeman R.W."/>
            <person name="Lorenzen M.D."/>
            <person name="Butcher S."/>
            <person name="Manak J.R."/>
            <person name="Brown S.J."/>
        </authorList>
    </citation>
    <scope>GENOME REANNOTATION</scope>
    <source>
        <strain evidence="1 2">Georgia GA2</strain>
    </source>
</reference>
<evidence type="ECO:0000313" key="1">
    <source>
        <dbReference type="EMBL" id="KYB26389.1"/>
    </source>
</evidence>
<dbReference type="EMBL" id="KQ971354">
    <property type="protein sequence ID" value="KYB26389.1"/>
    <property type="molecule type" value="Genomic_DNA"/>
</dbReference>